<dbReference type="EMBL" id="JACHFZ010000002">
    <property type="protein sequence ID" value="MBB5291756.1"/>
    <property type="molecule type" value="Genomic_DNA"/>
</dbReference>
<evidence type="ECO:0000256" key="1">
    <source>
        <dbReference type="SAM" id="MobiDB-lite"/>
    </source>
</evidence>
<gene>
    <name evidence="3" type="ORF">HNQ67_001270</name>
</gene>
<organism evidence="3 4">
    <name type="scientific">Brevundimonas basaltis</name>
    <dbReference type="NCBI Taxonomy" id="472166"/>
    <lineage>
        <taxon>Bacteria</taxon>
        <taxon>Pseudomonadati</taxon>
        <taxon>Pseudomonadota</taxon>
        <taxon>Alphaproteobacteria</taxon>
        <taxon>Caulobacterales</taxon>
        <taxon>Caulobacteraceae</taxon>
        <taxon>Brevundimonas</taxon>
    </lineage>
</organism>
<evidence type="ECO:0000313" key="3">
    <source>
        <dbReference type="EMBL" id="MBB5291756.1"/>
    </source>
</evidence>
<evidence type="ECO:0000256" key="2">
    <source>
        <dbReference type="SAM" id="SignalP"/>
    </source>
</evidence>
<sequence length="123" mass="12621">MRRTVVALVAMTALVAACQQPAEAPVAEPAGADAPPPVMPADAPPQEEVDPAVAALPAGEPVPCRNQLGEAAAIRLVERCVQVSPASHPPCHPDNPCALIQGEIDRSCAMYKPGETRPAECGA</sequence>
<accession>A0A7W8HXJ2</accession>
<feature type="compositionally biased region" description="Low complexity" evidence="1">
    <location>
        <begin position="22"/>
        <end position="33"/>
    </location>
</feature>
<dbReference type="Proteomes" id="UP000566663">
    <property type="component" value="Unassembled WGS sequence"/>
</dbReference>
<keyword evidence="4" id="KW-1185">Reference proteome</keyword>
<dbReference type="RefSeq" id="WP_183253488.1">
    <property type="nucleotide sequence ID" value="NZ_BAAAFF010000005.1"/>
</dbReference>
<comment type="caution">
    <text evidence="3">The sequence shown here is derived from an EMBL/GenBank/DDBJ whole genome shotgun (WGS) entry which is preliminary data.</text>
</comment>
<dbReference type="PROSITE" id="PS51257">
    <property type="entry name" value="PROKAR_LIPOPROTEIN"/>
    <property type="match status" value="1"/>
</dbReference>
<feature type="compositionally biased region" description="Pro residues" evidence="1">
    <location>
        <begin position="34"/>
        <end position="43"/>
    </location>
</feature>
<feature type="region of interest" description="Disordered" evidence="1">
    <location>
        <begin position="22"/>
        <end position="47"/>
    </location>
</feature>
<reference evidence="3 4" key="1">
    <citation type="submission" date="2020-08" db="EMBL/GenBank/DDBJ databases">
        <title>Genomic Encyclopedia of Type Strains, Phase IV (KMG-IV): sequencing the most valuable type-strain genomes for metagenomic binning, comparative biology and taxonomic classification.</title>
        <authorList>
            <person name="Goeker M."/>
        </authorList>
    </citation>
    <scope>NUCLEOTIDE SEQUENCE [LARGE SCALE GENOMIC DNA]</scope>
    <source>
        <strain evidence="3 4">DSM 25335</strain>
    </source>
</reference>
<protein>
    <submittedName>
        <fullName evidence="3">Uncharacterized protein</fullName>
    </submittedName>
</protein>
<name>A0A7W8HXJ2_9CAUL</name>
<feature type="signal peptide" evidence="2">
    <location>
        <begin position="1"/>
        <end position="24"/>
    </location>
</feature>
<proteinExistence type="predicted"/>
<dbReference type="AlphaFoldDB" id="A0A7W8HXJ2"/>
<keyword evidence="2" id="KW-0732">Signal</keyword>
<feature type="chain" id="PRO_5031298724" evidence="2">
    <location>
        <begin position="25"/>
        <end position="123"/>
    </location>
</feature>
<evidence type="ECO:0000313" key="4">
    <source>
        <dbReference type="Proteomes" id="UP000566663"/>
    </source>
</evidence>